<keyword evidence="2" id="KW-1185">Reference proteome</keyword>
<dbReference type="Proteomes" id="UP000676565">
    <property type="component" value="Unassembled WGS sequence"/>
</dbReference>
<evidence type="ECO:0000313" key="2">
    <source>
        <dbReference type="Proteomes" id="UP000676565"/>
    </source>
</evidence>
<name>A0ABS5BNZ9_9BACT</name>
<proteinExistence type="predicted"/>
<organism evidence="1 2">
    <name type="scientific">Gemmata palustris</name>
    <dbReference type="NCBI Taxonomy" id="2822762"/>
    <lineage>
        <taxon>Bacteria</taxon>
        <taxon>Pseudomonadati</taxon>
        <taxon>Planctomycetota</taxon>
        <taxon>Planctomycetia</taxon>
        <taxon>Gemmatales</taxon>
        <taxon>Gemmataceae</taxon>
        <taxon>Gemmata</taxon>
    </lineage>
</organism>
<dbReference type="EMBL" id="JAGKQQ010000001">
    <property type="protein sequence ID" value="MBP3955399.1"/>
    <property type="molecule type" value="Genomic_DNA"/>
</dbReference>
<evidence type="ECO:0000313" key="1">
    <source>
        <dbReference type="EMBL" id="MBP3955399.1"/>
    </source>
</evidence>
<gene>
    <name evidence="1" type="ORF">J8F10_08910</name>
</gene>
<evidence type="ECO:0008006" key="3">
    <source>
        <dbReference type="Google" id="ProtNLM"/>
    </source>
</evidence>
<comment type="caution">
    <text evidence="1">The sequence shown here is derived from an EMBL/GenBank/DDBJ whole genome shotgun (WGS) entry which is preliminary data.</text>
</comment>
<accession>A0ABS5BNZ9</accession>
<sequence>MPFTPSPIIVKDANDTNQAMIAYSDGTNKAFARPLTDDSGNLISPATAGLQTTANSTLATIATNTTSLATAAAQTTGNTSLATVATNTGTVNTNLGAQADTVASTDTGAFSLIALVKRGLQNGTNILAKLPTLVSGRIPVDGSGVTQPVSAASLPLPSGAATAANQSTANTSLGTIATNTTGAATAANQSSANTKLDSILESCRPRIVAAGSTLTRPADTTAYVSGDLLANNTTAGSVTPLTIAAARGNDVAGQVVRGRLKKSSTGTNGIFRIHLFNVSPTVANGDNGAFAPAAMAGWLGALDVSTNQVFGDGSAGIAIPALGSSVPFVTASGTPNLFALIEVRAGYTPTSAEVFTLELEVM</sequence>
<reference evidence="1 2" key="1">
    <citation type="submission" date="2021-04" db="EMBL/GenBank/DDBJ databases">
        <authorList>
            <person name="Ivanova A."/>
        </authorList>
    </citation>
    <scope>NUCLEOTIDE SEQUENCE [LARGE SCALE GENOMIC DNA]</scope>
    <source>
        <strain evidence="1 2">G18</strain>
    </source>
</reference>
<protein>
    <recommendedName>
        <fullName evidence="3">Tail fiber protein</fullName>
    </recommendedName>
</protein>
<dbReference type="RefSeq" id="WP_210653481.1">
    <property type="nucleotide sequence ID" value="NZ_JAGKQQ010000001.1"/>
</dbReference>